<dbReference type="RefSeq" id="WP_169923587.1">
    <property type="nucleotide sequence ID" value="NZ_CAWNQC010000236.1"/>
</dbReference>
<feature type="coiled-coil region" evidence="1">
    <location>
        <begin position="6"/>
        <end position="33"/>
    </location>
</feature>
<name>A0A1N6N114_9GAMM</name>
<gene>
    <name evidence="2" type="ORF">XIS1_840029</name>
</gene>
<keyword evidence="1" id="KW-0175">Coiled coil</keyword>
<sequence>MMEKRIEELERKVVELEKQLAETTQAVTHYQNLHQIAIDEIRLILAR</sequence>
<evidence type="ECO:0000256" key="1">
    <source>
        <dbReference type="SAM" id="Coils"/>
    </source>
</evidence>
<dbReference type="EMBL" id="FTLG01000230">
    <property type="protein sequence ID" value="SIP74760.1"/>
    <property type="molecule type" value="Genomic_DNA"/>
</dbReference>
<accession>A0A1N6N114</accession>
<protein>
    <submittedName>
        <fullName evidence="2">Uncharacterized protein</fullName>
    </submittedName>
</protein>
<organism evidence="2 3">
    <name type="scientific">Xenorhabdus innexi</name>
    <dbReference type="NCBI Taxonomy" id="290109"/>
    <lineage>
        <taxon>Bacteria</taxon>
        <taxon>Pseudomonadati</taxon>
        <taxon>Pseudomonadota</taxon>
        <taxon>Gammaproteobacteria</taxon>
        <taxon>Enterobacterales</taxon>
        <taxon>Morganellaceae</taxon>
        <taxon>Xenorhabdus</taxon>
    </lineage>
</organism>
<dbReference type="Proteomes" id="UP000196435">
    <property type="component" value="Unassembled WGS sequence"/>
</dbReference>
<dbReference type="AlphaFoldDB" id="A0A1N6N114"/>
<reference evidence="3" key="1">
    <citation type="submission" date="2016-12" db="EMBL/GenBank/DDBJ databases">
        <authorList>
            <person name="Gaudriault S."/>
        </authorList>
    </citation>
    <scope>NUCLEOTIDE SEQUENCE [LARGE SCALE GENOMIC DNA]</scope>
    <source>
        <strain evidence="3">HGB1681 (deposited as PTA-6826 in the American Type Culture Collection)</strain>
    </source>
</reference>
<proteinExistence type="predicted"/>
<evidence type="ECO:0000313" key="2">
    <source>
        <dbReference type="EMBL" id="SIP74760.1"/>
    </source>
</evidence>
<evidence type="ECO:0000313" key="3">
    <source>
        <dbReference type="Proteomes" id="UP000196435"/>
    </source>
</evidence>